<organism evidence="1 2">
    <name type="scientific">Methylobacterium aquaticum</name>
    <dbReference type="NCBI Taxonomy" id="270351"/>
    <lineage>
        <taxon>Bacteria</taxon>
        <taxon>Pseudomonadati</taxon>
        <taxon>Pseudomonadota</taxon>
        <taxon>Alphaproteobacteria</taxon>
        <taxon>Hyphomicrobiales</taxon>
        <taxon>Methylobacteriaceae</taxon>
        <taxon>Methylobacterium</taxon>
    </lineage>
</organism>
<reference evidence="2" key="2">
    <citation type="submission" date="2015-01" db="EMBL/GenBank/DDBJ databases">
        <title>Complete genome sequence of Methylobacterium aquaticum strain 22A.</title>
        <authorList>
            <person name="Tani A."/>
            <person name="Ogura Y."/>
            <person name="Hayashi T."/>
        </authorList>
    </citation>
    <scope>NUCLEOTIDE SEQUENCE [LARGE SCALE GENOMIC DNA]</scope>
    <source>
        <strain evidence="2">MA-22A</strain>
    </source>
</reference>
<dbReference type="RefSeq" id="WP_060845573.1">
    <property type="nucleotide sequence ID" value="NZ_AP014704.1"/>
</dbReference>
<dbReference type="OrthoDB" id="9995433at2"/>
<dbReference type="STRING" id="270351.Maq22A_c02555"/>
<name>A0A0C6FMZ8_9HYPH</name>
<dbReference type="EMBL" id="AP014704">
    <property type="protein sequence ID" value="BAQ43985.1"/>
    <property type="molecule type" value="Genomic_DNA"/>
</dbReference>
<proteinExistence type="predicted"/>
<dbReference type="PATRIC" id="fig|270351.10.peg.510"/>
<dbReference type="KEGG" id="maqu:Maq22A_c02555"/>
<evidence type="ECO:0000313" key="2">
    <source>
        <dbReference type="Proteomes" id="UP000061432"/>
    </source>
</evidence>
<gene>
    <name evidence="1" type="ORF">Maq22A_c02555</name>
</gene>
<sequence>MLTADQHARLPALLRDIVDHDRKSAQLADELFASPVSRIHVAHLIRVRRETRAEMTAGARHLYGRAPLRGDTGPGRPTAVRA</sequence>
<evidence type="ECO:0000313" key="1">
    <source>
        <dbReference type="EMBL" id="BAQ43985.1"/>
    </source>
</evidence>
<accession>A0A0C6FMZ8</accession>
<reference evidence="1 2" key="1">
    <citation type="journal article" date="2015" name="Genome Announc.">
        <title>Complete Genome Sequence of Methylobacterium aquaticum Strain 22A, Isolated from Racomitrium japonicum Moss.</title>
        <authorList>
            <person name="Tani A."/>
            <person name="Ogura Y."/>
            <person name="Hayashi T."/>
            <person name="Kimbara K."/>
        </authorList>
    </citation>
    <scope>NUCLEOTIDE SEQUENCE [LARGE SCALE GENOMIC DNA]</scope>
    <source>
        <strain evidence="1 2">MA-22A</strain>
    </source>
</reference>
<dbReference type="Proteomes" id="UP000061432">
    <property type="component" value="Chromosome"/>
</dbReference>
<protein>
    <submittedName>
        <fullName evidence="1">Uncharacterized protein</fullName>
    </submittedName>
</protein>
<dbReference type="AlphaFoldDB" id="A0A0C6FMZ8"/>